<sequence length="220" mass="24282">MKTITLKILIICGLIAGPIFTLSWLIAGATRKGYDPLRHPVSSLSIGSYGWTQITTFLLTGILLLGFSVALIHISRFKSVSTSGAILIALCAIGLIGAAFFVSDPLSGYPMGQHTLPANRSVSGKLHDLFSSFFFLGFPFAAYKYCRYFLKFKNVSWAIYSFISIILFVCFFVFSSLGFGQIHGFVNFGGLFQRISISVVWCWMTLLAIQMLKNEVGNIK</sequence>
<organism evidence="2 3">
    <name type="scientific">Clostridium kluyveri</name>
    <dbReference type="NCBI Taxonomy" id="1534"/>
    <lineage>
        <taxon>Bacteria</taxon>
        <taxon>Bacillati</taxon>
        <taxon>Bacillota</taxon>
        <taxon>Clostridia</taxon>
        <taxon>Eubacteriales</taxon>
        <taxon>Clostridiaceae</taxon>
        <taxon>Clostridium</taxon>
    </lineage>
</organism>
<feature type="transmembrane region" description="Helical" evidence="1">
    <location>
        <begin position="84"/>
        <end position="102"/>
    </location>
</feature>
<keyword evidence="1" id="KW-0812">Transmembrane</keyword>
<feature type="transmembrane region" description="Helical" evidence="1">
    <location>
        <begin position="7"/>
        <end position="29"/>
    </location>
</feature>
<keyword evidence="1" id="KW-1133">Transmembrane helix</keyword>
<accession>A0A1L5FD03</accession>
<evidence type="ECO:0000313" key="3">
    <source>
        <dbReference type="Proteomes" id="UP000184604"/>
    </source>
</evidence>
<dbReference type="RefSeq" id="WP_073540481.1">
    <property type="nucleotide sequence ID" value="NZ_CP018335.1"/>
</dbReference>
<name>A0A1L5FD03_CLOKL</name>
<evidence type="ECO:0000256" key="1">
    <source>
        <dbReference type="SAM" id="Phobius"/>
    </source>
</evidence>
<keyword evidence="1" id="KW-0472">Membrane</keyword>
<dbReference type="AlphaFoldDB" id="A0A1L5FD03"/>
<proteinExistence type="predicted"/>
<dbReference type="Proteomes" id="UP000184604">
    <property type="component" value="Chromosome"/>
</dbReference>
<evidence type="ECO:0008006" key="4">
    <source>
        <dbReference type="Google" id="ProtNLM"/>
    </source>
</evidence>
<feature type="transmembrane region" description="Helical" evidence="1">
    <location>
        <begin position="191"/>
        <end position="212"/>
    </location>
</feature>
<dbReference type="EMBL" id="CP018335">
    <property type="protein sequence ID" value="APM40895.1"/>
    <property type="molecule type" value="Genomic_DNA"/>
</dbReference>
<dbReference type="OrthoDB" id="2608234at2"/>
<dbReference type="InterPro" id="IPR009339">
    <property type="entry name" value="DUF998"/>
</dbReference>
<feature type="transmembrane region" description="Helical" evidence="1">
    <location>
        <begin position="158"/>
        <end position="179"/>
    </location>
</feature>
<feature type="transmembrane region" description="Helical" evidence="1">
    <location>
        <begin position="49"/>
        <end position="72"/>
    </location>
</feature>
<reference evidence="2 3" key="1">
    <citation type="submission" date="2016-12" db="EMBL/GenBank/DDBJ databases">
        <title>Complete genome sequence of Clostridium kluyveri JZZ isolated from the pit mud of a Chinese flavor liquor-making factory.</title>
        <authorList>
            <person name="Wang Y."/>
        </authorList>
    </citation>
    <scope>NUCLEOTIDE SEQUENCE [LARGE SCALE GENOMIC DNA]</scope>
    <source>
        <strain evidence="2 3">JZZ</strain>
    </source>
</reference>
<gene>
    <name evidence="2" type="ORF">BS101_20380</name>
</gene>
<evidence type="ECO:0000313" key="2">
    <source>
        <dbReference type="EMBL" id="APM40895.1"/>
    </source>
</evidence>
<dbReference type="Pfam" id="PF06197">
    <property type="entry name" value="DUF998"/>
    <property type="match status" value="1"/>
</dbReference>
<feature type="transmembrane region" description="Helical" evidence="1">
    <location>
        <begin position="129"/>
        <end position="146"/>
    </location>
</feature>
<protein>
    <recommendedName>
        <fullName evidence="4">DUF998 domain-containing protein</fullName>
    </recommendedName>
</protein>